<dbReference type="HAMAP" id="MF_00210">
    <property type="entry name" value="EPSP_synth"/>
    <property type="match status" value="1"/>
</dbReference>
<evidence type="ECO:0000256" key="6">
    <source>
        <dbReference type="ARBA" id="ARBA00044633"/>
    </source>
</evidence>
<dbReference type="NCBIfam" id="TIGR01356">
    <property type="entry name" value="aroA"/>
    <property type="match status" value="1"/>
</dbReference>
<keyword evidence="7" id="KW-0963">Cytoplasm</keyword>
<organism evidence="9 10">
    <name type="scientific">Thermophilibacter provencensis</name>
    <dbReference type="NCBI Taxonomy" id="1852386"/>
    <lineage>
        <taxon>Bacteria</taxon>
        <taxon>Bacillati</taxon>
        <taxon>Actinomycetota</taxon>
        <taxon>Coriobacteriia</taxon>
        <taxon>Coriobacteriales</taxon>
        <taxon>Atopobiaceae</taxon>
        <taxon>Thermophilibacter</taxon>
    </lineage>
</organism>
<feature type="binding site" evidence="7">
    <location>
        <position position="170"/>
    </location>
    <ligand>
        <name>3-phosphoshikimate</name>
        <dbReference type="ChEBI" id="CHEBI:145989"/>
    </ligand>
</feature>
<feature type="binding site" evidence="7">
    <location>
        <position position="351"/>
    </location>
    <ligand>
        <name>phosphoenolpyruvate</name>
        <dbReference type="ChEBI" id="CHEBI:58702"/>
    </ligand>
</feature>
<dbReference type="CDD" id="cd01556">
    <property type="entry name" value="EPSP_synthase"/>
    <property type="match status" value="1"/>
</dbReference>
<dbReference type="InterPro" id="IPR013792">
    <property type="entry name" value="RNA3'P_cycl/enolpyr_Trfase_a/b"/>
</dbReference>
<comment type="similarity">
    <text evidence="2 7">Belongs to the EPSP synthase family.</text>
</comment>
<evidence type="ECO:0000313" key="9">
    <source>
        <dbReference type="EMBL" id="MDM8270908.1"/>
    </source>
</evidence>
<feature type="binding site" evidence="7">
    <location>
        <position position="168"/>
    </location>
    <ligand>
        <name>3-phosphoshikimate</name>
        <dbReference type="ChEBI" id="CHEBI:145989"/>
    </ligand>
</feature>
<feature type="binding site" evidence="7">
    <location>
        <position position="25"/>
    </location>
    <ligand>
        <name>3-phosphoshikimate</name>
        <dbReference type="ChEBI" id="CHEBI:145989"/>
    </ligand>
</feature>
<sequence>MNAVVAPAPLTGEVRAPSSKSEAHRLLVCAAFAPGTTDIDCTTTSADIEATVRCLEALGAKIARTRVGFRVRPVPGSSATDNVPEPTPDALLDCGESGSTLRFLLPAVAALGRGGRLTGSGRLPERPLSPLYEELVAHGVTLSPQGKMPLSVSGKLRPGRFELPGNVSSQFVSGLLMAAPLMGAPVEVIVRKPVESLPYITMTVDALARFGVEVSESDAVSEDGAEARSYVVSAPRGLVSPGTVSVGGDWSNAAFWLAAGALGERGVAVRGLSDKSAQGDRQMLAALALFGARVLRSPDGAAVEPDRLVGRTLDVRSCPDLVPPLAAVAAVAEGTTRITGAARLRIKESDRLATVSAAIRALGGSASIDGDDLVIDGTPRPRGGTVDAANDHRIAMMAAVLAARCDTPVTIVGAECVSKSYPAFFEDLVALGGSCVKEN</sequence>
<dbReference type="PANTHER" id="PTHR21090">
    <property type="entry name" value="AROM/DEHYDROQUINATE SYNTHASE"/>
    <property type="match status" value="1"/>
</dbReference>
<dbReference type="PROSITE" id="PS00885">
    <property type="entry name" value="EPSP_SYNTHASE_2"/>
    <property type="match status" value="1"/>
</dbReference>
<gene>
    <name evidence="7 9" type="primary">aroA</name>
    <name evidence="9" type="ORF">QUW25_04370</name>
</gene>
<comment type="function">
    <text evidence="7">Catalyzes the transfer of the enolpyruvyl moiety of phosphoenolpyruvate (PEP) to the 5-hydroxyl of shikimate-3-phosphate (S3P) to produce enolpyruvyl shikimate-3-phosphate and inorganic phosphate.</text>
</comment>
<evidence type="ECO:0000256" key="1">
    <source>
        <dbReference type="ARBA" id="ARBA00004811"/>
    </source>
</evidence>
<feature type="binding site" evidence="7">
    <location>
        <position position="320"/>
    </location>
    <ligand>
        <name>3-phosphoshikimate</name>
        <dbReference type="ChEBI" id="CHEBI:145989"/>
    </ligand>
</feature>
<feature type="binding site" evidence="7">
    <location>
        <position position="21"/>
    </location>
    <ligand>
        <name>3-phosphoshikimate</name>
        <dbReference type="ChEBI" id="CHEBI:145989"/>
    </ligand>
</feature>
<dbReference type="EMBL" id="JAUDEA010000005">
    <property type="protein sequence ID" value="MDM8270908.1"/>
    <property type="molecule type" value="Genomic_DNA"/>
</dbReference>
<feature type="active site" description="Proton acceptor" evidence="7">
    <location>
        <position position="320"/>
    </location>
</feature>
<evidence type="ECO:0000256" key="4">
    <source>
        <dbReference type="ARBA" id="ARBA00022679"/>
    </source>
</evidence>
<evidence type="ECO:0000256" key="2">
    <source>
        <dbReference type="ARBA" id="ARBA00009948"/>
    </source>
</evidence>
<comment type="caution">
    <text evidence="7">Lacks conserved residue(s) required for the propagation of feature annotation.</text>
</comment>
<dbReference type="Proteomes" id="UP001529256">
    <property type="component" value="Unassembled WGS sequence"/>
</dbReference>
<comment type="catalytic activity">
    <reaction evidence="6">
        <text>3-phosphoshikimate + phosphoenolpyruvate = 5-O-(1-carboxyvinyl)-3-phosphoshikimate + phosphate</text>
        <dbReference type="Rhea" id="RHEA:21256"/>
        <dbReference type="ChEBI" id="CHEBI:43474"/>
        <dbReference type="ChEBI" id="CHEBI:57701"/>
        <dbReference type="ChEBI" id="CHEBI:58702"/>
        <dbReference type="ChEBI" id="CHEBI:145989"/>
        <dbReference type="EC" id="2.5.1.19"/>
    </reaction>
    <physiologicalReaction direction="left-to-right" evidence="6">
        <dbReference type="Rhea" id="RHEA:21257"/>
    </physiologicalReaction>
</comment>
<comment type="caution">
    <text evidence="9">The sequence shown here is derived from an EMBL/GenBank/DDBJ whole genome shotgun (WGS) entry which is preliminary data.</text>
</comment>
<dbReference type="InterPro" id="IPR006264">
    <property type="entry name" value="EPSP_synthase"/>
</dbReference>
<dbReference type="Pfam" id="PF00275">
    <property type="entry name" value="EPSP_synthase"/>
    <property type="match status" value="1"/>
</dbReference>
<evidence type="ECO:0000313" key="10">
    <source>
        <dbReference type="Proteomes" id="UP001529256"/>
    </source>
</evidence>
<dbReference type="PIRSF" id="PIRSF000505">
    <property type="entry name" value="EPSPS"/>
    <property type="match status" value="1"/>
</dbReference>
<protein>
    <recommendedName>
        <fullName evidence="7">3-phosphoshikimate 1-carboxyvinyltransferase</fullName>
        <ecNumber evidence="7">2.5.1.19</ecNumber>
    </recommendedName>
    <alternativeName>
        <fullName evidence="7">5-enolpyruvylshikimate-3-phosphate synthase</fullName>
        <shortName evidence="7">EPSP synthase</shortName>
        <shortName evidence="7">EPSPS</shortName>
    </alternativeName>
</protein>
<accession>A0ABT7V2U9</accession>
<keyword evidence="10" id="KW-1185">Reference proteome</keyword>
<evidence type="ECO:0000256" key="3">
    <source>
        <dbReference type="ARBA" id="ARBA00022605"/>
    </source>
</evidence>
<dbReference type="GO" id="GO:0003866">
    <property type="term" value="F:3-phosphoshikimate 1-carboxyvinyltransferase activity"/>
    <property type="evidence" value="ECO:0007669"/>
    <property type="project" value="UniProtKB-EC"/>
</dbReference>
<feature type="binding site" evidence="7">
    <location>
        <position position="20"/>
    </location>
    <ligand>
        <name>phosphoenolpyruvate</name>
        <dbReference type="ChEBI" id="CHEBI:58702"/>
    </ligand>
</feature>
<feature type="binding site" evidence="7">
    <location>
        <position position="98"/>
    </location>
    <ligand>
        <name>phosphoenolpyruvate</name>
        <dbReference type="ChEBI" id="CHEBI:58702"/>
    </ligand>
</feature>
<keyword evidence="5 7" id="KW-0057">Aromatic amino acid biosynthesis</keyword>
<name>A0ABT7V2U9_9ACTN</name>
<evidence type="ECO:0000256" key="5">
    <source>
        <dbReference type="ARBA" id="ARBA00023141"/>
    </source>
</evidence>
<evidence type="ECO:0000259" key="8">
    <source>
        <dbReference type="Pfam" id="PF00275"/>
    </source>
</evidence>
<feature type="binding site" evidence="7">
    <location>
        <position position="20"/>
    </location>
    <ligand>
        <name>3-phosphoshikimate</name>
        <dbReference type="ChEBI" id="CHEBI:145989"/>
    </ligand>
</feature>
<dbReference type="InterPro" id="IPR001986">
    <property type="entry name" value="Enolpyruvate_Tfrase_dom"/>
</dbReference>
<comment type="subunit">
    <text evidence="7">Monomer.</text>
</comment>
<keyword evidence="3 7" id="KW-0028">Amino-acid biosynthesis</keyword>
<comment type="pathway">
    <text evidence="1 7">Metabolic intermediate biosynthesis; chorismate biosynthesis; chorismate from D-erythrose 4-phosphate and phosphoenolpyruvate: step 6/7.</text>
</comment>
<reference evidence="9" key="2">
    <citation type="submission" date="2023-06" db="EMBL/GenBank/DDBJ databases">
        <authorList>
            <person name="Zeman M."/>
            <person name="Kubasova T."/>
            <person name="Jahodarova E."/>
            <person name="Nykrynova M."/>
            <person name="Rychlik I."/>
        </authorList>
    </citation>
    <scope>NUCLEOTIDE SEQUENCE</scope>
    <source>
        <strain evidence="9">153_Feed</strain>
    </source>
</reference>
<feature type="domain" description="Enolpyruvate transferase" evidence="8">
    <location>
        <begin position="6"/>
        <end position="428"/>
    </location>
</feature>
<dbReference type="SUPFAM" id="SSF55205">
    <property type="entry name" value="EPT/RTPC-like"/>
    <property type="match status" value="1"/>
</dbReference>
<dbReference type="Gene3D" id="3.65.10.10">
    <property type="entry name" value="Enolpyruvate transferase domain"/>
    <property type="match status" value="2"/>
</dbReference>
<feature type="binding site" evidence="7">
    <location>
        <position position="196"/>
    </location>
    <ligand>
        <name>3-phosphoshikimate</name>
        <dbReference type="ChEBI" id="CHEBI:145989"/>
    </ligand>
</feature>
<feature type="binding site" evidence="7">
    <location>
        <position position="170"/>
    </location>
    <ligand>
        <name>phosphoenolpyruvate</name>
        <dbReference type="ChEBI" id="CHEBI:58702"/>
    </ligand>
</feature>
<evidence type="ECO:0000256" key="7">
    <source>
        <dbReference type="HAMAP-Rule" id="MF_00210"/>
    </source>
</evidence>
<feature type="binding site" evidence="7">
    <location>
        <position position="169"/>
    </location>
    <ligand>
        <name>3-phosphoshikimate</name>
        <dbReference type="ChEBI" id="CHEBI:145989"/>
    </ligand>
</feature>
<dbReference type="RefSeq" id="WP_289511003.1">
    <property type="nucleotide sequence ID" value="NZ_JAUDEA010000005.1"/>
</dbReference>
<dbReference type="EC" id="2.5.1.19" evidence="7"/>
<keyword evidence="4 7" id="KW-0808">Transferase</keyword>
<dbReference type="InterPro" id="IPR023193">
    <property type="entry name" value="EPSP_synthase_CS"/>
</dbReference>
<dbReference type="PANTHER" id="PTHR21090:SF5">
    <property type="entry name" value="PENTAFUNCTIONAL AROM POLYPEPTIDE"/>
    <property type="match status" value="1"/>
</dbReference>
<reference evidence="9" key="1">
    <citation type="submission" date="2023-06" db="EMBL/GenBank/DDBJ databases">
        <title>Identification and characterization of horizontal gene transfer across gut microbiota members of farm animals based on homology search.</title>
        <authorList>
            <person name="Schwarzerova J."/>
            <person name="Nykrynova M."/>
            <person name="Jureckova K."/>
            <person name="Cejkova D."/>
            <person name="Rychlik I."/>
        </authorList>
    </citation>
    <scope>NUCLEOTIDE SEQUENCE</scope>
    <source>
        <strain evidence="9">153_Feed</strain>
    </source>
</reference>
<feature type="binding site" evidence="7">
    <location>
        <position position="393"/>
    </location>
    <ligand>
        <name>phosphoenolpyruvate</name>
        <dbReference type="ChEBI" id="CHEBI:58702"/>
    </ligand>
</feature>
<dbReference type="InterPro" id="IPR036968">
    <property type="entry name" value="Enolpyruvate_Tfrase_sf"/>
</dbReference>
<proteinExistence type="inferred from homology"/>
<feature type="binding site" evidence="7">
    <location>
        <position position="126"/>
    </location>
    <ligand>
        <name>phosphoenolpyruvate</name>
        <dbReference type="ChEBI" id="CHEBI:58702"/>
    </ligand>
</feature>
<feature type="binding site" evidence="7">
    <location>
        <position position="347"/>
    </location>
    <ligand>
        <name>3-phosphoshikimate</name>
        <dbReference type="ChEBI" id="CHEBI:145989"/>
    </ligand>
</feature>
<feature type="binding site" evidence="7">
    <location>
        <position position="419"/>
    </location>
    <ligand>
        <name>phosphoenolpyruvate</name>
        <dbReference type="ChEBI" id="CHEBI:58702"/>
    </ligand>
</feature>
<comment type="subcellular location">
    <subcellularLocation>
        <location evidence="7">Cytoplasm</location>
    </subcellularLocation>
</comment>